<dbReference type="Pfam" id="PF00095">
    <property type="entry name" value="WAP"/>
    <property type="match status" value="2"/>
</dbReference>
<evidence type="ECO:0000313" key="2">
    <source>
        <dbReference type="Ensembl" id="ENSSRHP00000029242.1"/>
    </source>
</evidence>
<dbReference type="PRINTS" id="PR00003">
    <property type="entry name" value="4DISULPHCORE"/>
</dbReference>
<dbReference type="Gene3D" id="4.10.75.10">
    <property type="entry name" value="Elafin-like"/>
    <property type="match status" value="2"/>
</dbReference>
<dbReference type="AlphaFoldDB" id="A0A673HU34"/>
<dbReference type="InterPro" id="IPR036645">
    <property type="entry name" value="Elafin-like_sf"/>
</dbReference>
<evidence type="ECO:0000259" key="1">
    <source>
        <dbReference type="PROSITE" id="PS51390"/>
    </source>
</evidence>
<feature type="domain" description="WAP" evidence="1">
    <location>
        <begin position="24"/>
        <end position="73"/>
    </location>
</feature>
<dbReference type="FunFam" id="4.10.75.10:FF:000001">
    <property type="entry name" value="Anosmin 1"/>
    <property type="match status" value="1"/>
</dbReference>
<keyword evidence="3" id="KW-1185">Reference proteome</keyword>
<dbReference type="Ensembl" id="ENSSRHT00000030109.1">
    <property type="protein sequence ID" value="ENSSRHP00000029242.1"/>
    <property type="gene ID" value="ENSSRHG00000015201.1"/>
</dbReference>
<protein>
    <recommendedName>
        <fullName evidence="1">WAP domain-containing protein</fullName>
    </recommendedName>
</protein>
<proteinExistence type="predicted"/>
<name>A0A673HU34_9TELE</name>
<dbReference type="PANTHER" id="PTHR19441:SF95">
    <property type="entry name" value="PERLWAPIN ISOFORM X1"/>
    <property type="match status" value="1"/>
</dbReference>
<dbReference type="GO" id="GO:0005615">
    <property type="term" value="C:extracellular space"/>
    <property type="evidence" value="ECO:0007669"/>
    <property type="project" value="TreeGrafter"/>
</dbReference>
<dbReference type="GO" id="GO:0004867">
    <property type="term" value="F:serine-type endopeptidase inhibitor activity"/>
    <property type="evidence" value="ECO:0007669"/>
    <property type="project" value="TreeGrafter"/>
</dbReference>
<reference evidence="2" key="1">
    <citation type="submission" date="2025-08" db="UniProtKB">
        <authorList>
            <consortium name="Ensembl"/>
        </authorList>
    </citation>
    <scope>IDENTIFICATION</scope>
</reference>
<dbReference type="CDD" id="cd00199">
    <property type="entry name" value="WAP"/>
    <property type="match status" value="1"/>
</dbReference>
<organism evidence="2 3">
    <name type="scientific">Sinocyclocheilus rhinocerous</name>
    <dbReference type="NCBI Taxonomy" id="307959"/>
    <lineage>
        <taxon>Eukaryota</taxon>
        <taxon>Metazoa</taxon>
        <taxon>Chordata</taxon>
        <taxon>Craniata</taxon>
        <taxon>Vertebrata</taxon>
        <taxon>Euteleostomi</taxon>
        <taxon>Actinopterygii</taxon>
        <taxon>Neopterygii</taxon>
        <taxon>Teleostei</taxon>
        <taxon>Ostariophysi</taxon>
        <taxon>Cypriniformes</taxon>
        <taxon>Cyprinidae</taxon>
        <taxon>Cyprininae</taxon>
        <taxon>Sinocyclocheilus</taxon>
    </lineage>
</organism>
<dbReference type="SMART" id="SM00217">
    <property type="entry name" value="WAP"/>
    <property type="match status" value="2"/>
</dbReference>
<accession>A0A673HU34</accession>
<dbReference type="PROSITE" id="PS51390">
    <property type="entry name" value="WAP"/>
    <property type="match status" value="1"/>
</dbReference>
<reference evidence="2" key="2">
    <citation type="submission" date="2025-09" db="UniProtKB">
        <authorList>
            <consortium name="Ensembl"/>
        </authorList>
    </citation>
    <scope>IDENTIFICATION</scope>
</reference>
<sequence length="121" mass="13031">SLVARDGLNFFLFSDCSFSVMFCTSAKPGVCPINNLQVAVLGMCVESCSHDSDCPNDEKCCSNGCGHQCMPPYAEKPGVCPRRVLGVGLCAKLCAHDIDCPKDEKCCRARTIFNITPTGFI</sequence>
<dbReference type="GO" id="GO:0019731">
    <property type="term" value="P:antibacterial humoral response"/>
    <property type="evidence" value="ECO:0007669"/>
    <property type="project" value="TreeGrafter"/>
</dbReference>
<dbReference type="InterPro" id="IPR050514">
    <property type="entry name" value="WAP_four-disulfide_core"/>
</dbReference>
<dbReference type="SUPFAM" id="SSF57256">
    <property type="entry name" value="Elafin-like"/>
    <property type="match status" value="2"/>
</dbReference>
<evidence type="ECO:0000313" key="3">
    <source>
        <dbReference type="Proteomes" id="UP000472270"/>
    </source>
</evidence>
<dbReference type="Proteomes" id="UP000472270">
    <property type="component" value="Unassembled WGS sequence"/>
</dbReference>
<dbReference type="PANTHER" id="PTHR19441">
    <property type="entry name" value="WHEY ACDIC PROTEIN WAP"/>
    <property type="match status" value="1"/>
</dbReference>
<dbReference type="InterPro" id="IPR008197">
    <property type="entry name" value="WAP_dom"/>
</dbReference>
<dbReference type="GO" id="GO:0045087">
    <property type="term" value="P:innate immune response"/>
    <property type="evidence" value="ECO:0007669"/>
    <property type="project" value="TreeGrafter"/>
</dbReference>